<dbReference type="InterPro" id="IPR021392">
    <property type="entry name" value="Focadhesin_C"/>
</dbReference>
<feature type="domain" description="Focadhesin C-terminal" evidence="1">
    <location>
        <begin position="1065"/>
        <end position="1636"/>
    </location>
</feature>
<dbReference type="Ensembl" id="ENSOMYT00000005197.2">
    <property type="protein sequence ID" value="ENSOMYP00000004640.2"/>
    <property type="gene ID" value="ENSOMYG00000002377.2"/>
</dbReference>
<feature type="domain" description="DUF3730" evidence="2">
    <location>
        <begin position="380"/>
        <end position="575"/>
    </location>
</feature>
<dbReference type="PANTHER" id="PTHR16212">
    <property type="entry name" value="FOCADHESIN FAMILY MEMBER"/>
    <property type="match status" value="1"/>
</dbReference>
<evidence type="ECO:0000259" key="2">
    <source>
        <dbReference type="Pfam" id="PF12530"/>
    </source>
</evidence>
<evidence type="ECO:0008006" key="5">
    <source>
        <dbReference type="Google" id="ProtNLM"/>
    </source>
</evidence>
<evidence type="ECO:0000313" key="3">
    <source>
        <dbReference type="Ensembl" id="ENSOMYP00000004640.2"/>
    </source>
</evidence>
<accession>A0A8C7LT30</accession>
<organism evidence="3 4">
    <name type="scientific">Oncorhynchus mykiss</name>
    <name type="common">Rainbow trout</name>
    <name type="synonym">Salmo gairdneri</name>
    <dbReference type="NCBI Taxonomy" id="8022"/>
    <lineage>
        <taxon>Eukaryota</taxon>
        <taxon>Metazoa</taxon>
        <taxon>Chordata</taxon>
        <taxon>Craniata</taxon>
        <taxon>Vertebrata</taxon>
        <taxon>Euteleostomi</taxon>
        <taxon>Actinopterygii</taxon>
        <taxon>Neopterygii</taxon>
        <taxon>Teleostei</taxon>
        <taxon>Protacanthopterygii</taxon>
        <taxon>Salmoniformes</taxon>
        <taxon>Salmonidae</taxon>
        <taxon>Salmoninae</taxon>
        <taxon>Oncorhynchus</taxon>
    </lineage>
</organism>
<evidence type="ECO:0000313" key="4">
    <source>
        <dbReference type="Proteomes" id="UP000694395"/>
    </source>
</evidence>
<name>A0A8C7LT30_ONCMY</name>
<dbReference type="GO" id="GO:0060147">
    <property type="term" value="P:regulation of post-transcriptional gene silencing"/>
    <property type="evidence" value="ECO:0007669"/>
    <property type="project" value="InterPro"/>
</dbReference>
<dbReference type="Proteomes" id="UP000694395">
    <property type="component" value="Chromosome 9"/>
</dbReference>
<dbReference type="SUPFAM" id="SSF48371">
    <property type="entry name" value="ARM repeat"/>
    <property type="match status" value="2"/>
</dbReference>
<dbReference type="Pfam" id="PF11229">
    <property type="entry name" value="Focadhesin"/>
    <property type="match status" value="1"/>
</dbReference>
<proteinExistence type="predicted"/>
<dbReference type="InterPro" id="IPR022542">
    <property type="entry name" value="FOCAD/RST1_DUF3730"/>
</dbReference>
<sequence>MSENLKKRFDFPSPLIQAQTVRSLVAAVLKEKGQNERIGQSSTQGPAMEALWEQCCSDCAAVRSACCDAVVLLVEQAHADLHYILNSVLNLLPSARNVQGLIKVIGRLLQVQADQRDKGTPFTCPYSIRSSPHPYIIVLENRPDCWPVLLLEIDDFIQQAADRGESVYVTMLAPFLRYLYCEPQRLPEYALLRHSLLRVLLPPHVEAVLELRGLVEAMIPALEVADWGSERAQLALQLLCACQLSLKLSGDCRPLLQLLHQLLPTRTEFCQPPSNPHLPLIPTLFPTLYQKVSQLALPLSLWSSELLVATQVLRQVTGDPVAASEWLLAVTSALPLSQRVPSPLTLTVAHLVVTGQQEVCRLALKTAAAIAQADPVPSLLHVLLFKLGKECDPDLSHAVLYSLPNFGTHKLCLPQVLHTLQMLGSAPKLRAVALRLMTALWEKQDRVYPDLQRLISQFEKSVLLGKEAQWEQILARAACVRDICRERPYQHGGDMLAAITHTLAQCSRPDQAAPAALALQGLHELCRTEVVDVGSTWTALGPKLSCDSRPLVVKAIAELLALLPQLTVKTEEYEVHHLSSKSEPEVASCGYKALSEFSEAAHTLLHLPEQVRVPLDRRRSPNNSNMPLSPLFQFLSLSLTTPLCSAFELFLTSLVRQEMSQMPRGVYHSALKRGSLRSDQGKTVAGIPGFMLKTYEKSKQPGLKPGLAAGLLLSFDLPVQTDRDGRPINRFLLSRGRSYQQMLATLIHEVNIQPSEWHRALLLPQAWRGFMSRAYHAVLQGRRAELEMQQKQGKEKHTHTHLDSPVVQGNSILALSGLASVLAKYESNMPADTEGGLGVGPEILSTSTWLAMVLDTLLSIVSSSYKPRGQVFPWFLHRSYSGENTASAIARSCAALALSLVVPVLVAWHKDSVPQVLATLRAGLPGSPTADDSQAVQFHSGLALGMLLSCLHQERLSDVSGQKITELLMSSLDTLEACCFDSNLEYNAGCVLGLGLVLGALSGSGQTEHRARVGLTLDKLLEALQGDSSSQGRMLQEVLAYSVAGVGVAAFSGGVVDALKSEEIMSTLRSMTEESQQTPGFSLALGVVVHGLSSCGHGKAEDIQPRLLDAWIKILLAEGCPTMQRLAAVNGLVALVGSETGILQVSLPTCSAIITFSGAIGLQSNSACLVGHLHLSSTSLSLSLSVPQDFSYLPEKSVIRSVVDFLTEAGKKGPEFAHPSLVKTALSSLATVGGSYQYPPVNWSAILSPLMRLNFGEVVQHQCIELASNQAQSSQSASLFLGVWLSPPLVHSLSMWTRGHLYDNLSVWMKHVSEDKLQVYVETLGLQQFQQDVRPQRLAICLSLLRGLAQAMALPNPPNTVWAVLCTTIEKIFNVLPNHIQDQEVHLYVGVSKCLSELADTEIDRIAQVTEVLIMEKTSFILAHLTSQGRVPLLGLNDVIAAVLRGWSSHKVGWLLLQTFYQCRLAASPNTGVSKRMEWLLELMGLIRNVAYGVTAATDFLLQVFAAAVISWGDHTMPLLLGVRTQWFPWQQGSEPPGLPHALYGDAVLAEQSVSLCLLGLPHSLRQLLAKEPWREQSQKVGPQPPHIDHFVCVMTMRFTMWKQITKDNTTHSALLALKSSTDFKKKAVWTRAYGW</sequence>
<dbReference type="InterPro" id="IPR016024">
    <property type="entry name" value="ARM-type_fold"/>
</dbReference>
<dbReference type="PANTHER" id="PTHR16212:SF4">
    <property type="entry name" value="FOCADHESIN"/>
    <property type="match status" value="1"/>
</dbReference>
<dbReference type="InterPro" id="IPR045163">
    <property type="entry name" value="Focadhesin/RST1"/>
</dbReference>
<evidence type="ECO:0000259" key="1">
    <source>
        <dbReference type="Pfam" id="PF11229"/>
    </source>
</evidence>
<reference evidence="3" key="3">
    <citation type="submission" date="2025-09" db="UniProtKB">
        <authorList>
            <consortium name="Ensembl"/>
        </authorList>
    </citation>
    <scope>IDENTIFICATION</scope>
</reference>
<reference evidence="3" key="2">
    <citation type="submission" date="2025-08" db="UniProtKB">
        <authorList>
            <consortium name="Ensembl"/>
        </authorList>
    </citation>
    <scope>IDENTIFICATION</scope>
</reference>
<protein>
    <recommendedName>
        <fullName evidence="5">DUF3730 domain-containing protein</fullName>
    </recommendedName>
</protein>
<reference evidence="3" key="1">
    <citation type="submission" date="2020-07" db="EMBL/GenBank/DDBJ databases">
        <title>A long reads based de novo assembly of the rainbow trout Arlee double haploid line genome.</title>
        <authorList>
            <person name="Gao G."/>
            <person name="Palti Y."/>
        </authorList>
    </citation>
    <scope>NUCLEOTIDE SEQUENCE [LARGE SCALE GENOMIC DNA]</scope>
</reference>
<dbReference type="Pfam" id="PF12530">
    <property type="entry name" value="DUF3730"/>
    <property type="match status" value="1"/>
</dbReference>
<keyword evidence="4" id="KW-1185">Reference proteome</keyword>
<dbReference type="GeneTree" id="ENSGT00390000004438"/>